<name>A0A1D3CTM2_9EIME</name>
<keyword evidence="2" id="KW-1185">Reference proteome</keyword>
<dbReference type="InParanoid" id="A0A1D3CTM2"/>
<dbReference type="Proteomes" id="UP000095192">
    <property type="component" value="Unassembled WGS sequence"/>
</dbReference>
<dbReference type="VEuPathDB" id="ToxoDB:cyc_03054"/>
<dbReference type="EMBL" id="JROU02002017">
    <property type="protein sequence ID" value="OEH74535.1"/>
    <property type="molecule type" value="Genomic_DNA"/>
</dbReference>
<protein>
    <submittedName>
        <fullName evidence="1">Uncharacterized protein</fullName>
    </submittedName>
</protein>
<reference evidence="1 2" key="1">
    <citation type="journal article" date="2016" name="BMC Genomics">
        <title>Comparative genomics reveals Cyclospora cayetanensis possesses coccidia-like metabolism and invasion components but unique surface antigens.</title>
        <authorList>
            <person name="Liu S."/>
            <person name="Wang L."/>
            <person name="Zheng H."/>
            <person name="Xu Z."/>
            <person name="Roellig D.M."/>
            <person name="Li N."/>
            <person name="Frace M.A."/>
            <person name="Tang K."/>
            <person name="Arrowood M.J."/>
            <person name="Moss D.M."/>
            <person name="Zhang L."/>
            <person name="Feng Y."/>
            <person name="Xiao L."/>
        </authorList>
    </citation>
    <scope>NUCLEOTIDE SEQUENCE [LARGE SCALE GENOMIC DNA]</scope>
    <source>
        <strain evidence="1 2">CHN_HEN01</strain>
    </source>
</reference>
<gene>
    <name evidence="1" type="ORF">cyc_03054</name>
</gene>
<comment type="caution">
    <text evidence="1">The sequence shown here is derived from an EMBL/GenBank/DDBJ whole genome shotgun (WGS) entry which is preliminary data.</text>
</comment>
<organism evidence="1 2">
    <name type="scientific">Cyclospora cayetanensis</name>
    <dbReference type="NCBI Taxonomy" id="88456"/>
    <lineage>
        <taxon>Eukaryota</taxon>
        <taxon>Sar</taxon>
        <taxon>Alveolata</taxon>
        <taxon>Apicomplexa</taxon>
        <taxon>Conoidasida</taxon>
        <taxon>Coccidia</taxon>
        <taxon>Eucoccidiorida</taxon>
        <taxon>Eimeriorina</taxon>
        <taxon>Eimeriidae</taxon>
        <taxon>Cyclospora</taxon>
    </lineage>
</organism>
<proteinExistence type="predicted"/>
<dbReference type="VEuPathDB" id="ToxoDB:LOC34619809"/>
<accession>A0A1D3CTM2</accession>
<evidence type="ECO:0000313" key="2">
    <source>
        <dbReference type="Proteomes" id="UP000095192"/>
    </source>
</evidence>
<dbReference type="AlphaFoldDB" id="A0A1D3CTM2"/>
<sequence length="299" mass="33143">MCRSLGGALRARRMQLLNGLHNRSFKERLPAPLASLQETRTHSRECVARPRFRFQKGSEACVNVAFRGYVHISTLGEQSKGDTPSGTESVDNVLALPSSQAVLHFANHINPAYLFNKHDLLLFLQQLAVLQHVRSSGRSFCIFWKRAAAALLLHKDDGRLLRLAFLKLAEAKCSSACFDLLPLVQLHSKSYSALELADLFWQLSVLSLPLDRAAATHAAVAAVATPPGAADAAASDRVLLFREALLQPLTRKRKILESSLTQHQQRLIVYRLIYGAAKQGLKIRDAPELFPPIIDQGKR</sequence>
<evidence type="ECO:0000313" key="1">
    <source>
        <dbReference type="EMBL" id="OEH74535.1"/>
    </source>
</evidence>